<evidence type="ECO:0000313" key="2">
    <source>
        <dbReference type="EMBL" id="CDH46005.1"/>
    </source>
</evidence>
<comment type="caution">
    <text evidence="2">The sequence shown here is derived from an EMBL/GenBank/DDBJ whole genome shotgun (WGS) entry which is preliminary data.</text>
</comment>
<dbReference type="EMBL" id="CBTK010000246">
    <property type="protein sequence ID" value="CDH46005.1"/>
    <property type="molecule type" value="Genomic_DNA"/>
</dbReference>
<proteinExistence type="predicted"/>
<name>A0A7U7J555_9GAMM</name>
<keyword evidence="1" id="KW-0472">Membrane</keyword>
<keyword evidence="1" id="KW-1133">Transmembrane helix</keyword>
<protein>
    <submittedName>
        <fullName evidence="2">Uncharacterized protein</fullName>
    </submittedName>
</protein>
<keyword evidence="3" id="KW-1185">Reference proteome</keyword>
<dbReference type="AlphaFoldDB" id="A0A7U7J555"/>
<gene>
    <name evidence="2" type="ORF">BN874_320014</name>
</gene>
<dbReference type="Proteomes" id="UP000019184">
    <property type="component" value="Unassembled WGS sequence"/>
</dbReference>
<organism evidence="2 3">
    <name type="scientific">Candidatus Contendobacter odensis Run_B_J11</name>
    <dbReference type="NCBI Taxonomy" id="1400861"/>
    <lineage>
        <taxon>Bacteria</taxon>
        <taxon>Pseudomonadati</taxon>
        <taxon>Pseudomonadota</taxon>
        <taxon>Gammaproteobacteria</taxon>
        <taxon>Candidatus Competibacteraceae</taxon>
        <taxon>Candidatus Contendibacter</taxon>
    </lineage>
</organism>
<accession>A0A7U7J555</accession>
<evidence type="ECO:0000313" key="3">
    <source>
        <dbReference type="Proteomes" id="UP000019184"/>
    </source>
</evidence>
<sequence length="57" mass="6295">MRIDGDYYSVPVAVTTVVTGVLAATLDKIWIDQSLKAKRFFCASPLFLAPFPSLEMT</sequence>
<keyword evidence="1" id="KW-0812">Transmembrane</keyword>
<feature type="transmembrane region" description="Helical" evidence="1">
    <location>
        <begin position="12"/>
        <end position="31"/>
    </location>
</feature>
<evidence type="ECO:0000256" key="1">
    <source>
        <dbReference type="SAM" id="Phobius"/>
    </source>
</evidence>
<reference evidence="2 3" key="1">
    <citation type="journal article" date="2014" name="ISME J.">
        <title>Candidatus Competibacter-lineage genomes retrieved from metagenomes reveal functional metabolic diversity.</title>
        <authorList>
            <person name="McIlroy S.J."/>
            <person name="Albertsen M."/>
            <person name="Andresen E.K."/>
            <person name="Saunders A.M."/>
            <person name="Kristiansen R."/>
            <person name="Stokholm-Bjerregaard M."/>
            <person name="Nielsen K.L."/>
            <person name="Nielsen P.H."/>
        </authorList>
    </citation>
    <scope>NUCLEOTIDE SEQUENCE [LARGE SCALE GENOMIC DNA]</scope>
    <source>
        <strain evidence="2 3">Run_B_J11</strain>
    </source>
</reference>